<dbReference type="EMBL" id="JAJJMB010014022">
    <property type="protein sequence ID" value="KAI3864167.1"/>
    <property type="molecule type" value="Genomic_DNA"/>
</dbReference>
<feature type="transmembrane region" description="Helical" evidence="8">
    <location>
        <begin position="95"/>
        <end position="122"/>
    </location>
</feature>
<protein>
    <recommendedName>
        <fullName evidence="8">CASP-like protein</fullName>
    </recommendedName>
</protein>
<proteinExistence type="inferred from homology"/>
<keyword evidence="5 8" id="KW-0812">Transmembrane</keyword>
<feature type="transmembrane region" description="Helical" evidence="8">
    <location>
        <begin position="151"/>
        <end position="172"/>
    </location>
</feature>
<dbReference type="NCBIfam" id="TIGR01569">
    <property type="entry name" value="A_tha_TIGR01569"/>
    <property type="match status" value="1"/>
</dbReference>
<reference evidence="10" key="1">
    <citation type="submission" date="2022-04" db="EMBL/GenBank/DDBJ databases">
        <title>A functionally conserved STORR gene fusion in Papaver species that diverged 16.8 million years ago.</title>
        <authorList>
            <person name="Catania T."/>
        </authorList>
    </citation>
    <scope>NUCLEOTIDE SEQUENCE</scope>
    <source>
        <strain evidence="10">S-188037</strain>
    </source>
</reference>
<comment type="subunit">
    <text evidence="3 8">Homodimer and heterodimers.</text>
</comment>
<evidence type="ECO:0000256" key="5">
    <source>
        <dbReference type="ARBA" id="ARBA00022692"/>
    </source>
</evidence>
<evidence type="ECO:0000256" key="3">
    <source>
        <dbReference type="ARBA" id="ARBA00011489"/>
    </source>
</evidence>
<evidence type="ECO:0000256" key="2">
    <source>
        <dbReference type="ARBA" id="ARBA00007651"/>
    </source>
</evidence>
<evidence type="ECO:0000259" key="9">
    <source>
        <dbReference type="Pfam" id="PF04535"/>
    </source>
</evidence>
<evidence type="ECO:0000256" key="4">
    <source>
        <dbReference type="ARBA" id="ARBA00022475"/>
    </source>
</evidence>
<evidence type="ECO:0000256" key="8">
    <source>
        <dbReference type="RuleBase" id="RU361233"/>
    </source>
</evidence>
<dbReference type="AlphaFoldDB" id="A0AAD4S802"/>
<dbReference type="GO" id="GO:0005886">
    <property type="term" value="C:plasma membrane"/>
    <property type="evidence" value="ECO:0007669"/>
    <property type="project" value="UniProtKB-SubCell"/>
</dbReference>
<name>A0AAD4S802_9MAGN</name>
<evidence type="ECO:0000313" key="10">
    <source>
        <dbReference type="EMBL" id="KAI3864167.1"/>
    </source>
</evidence>
<dbReference type="InterPro" id="IPR006459">
    <property type="entry name" value="CASP/CASPL"/>
</dbReference>
<keyword evidence="11" id="KW-1185">Reference proteome</keyword>
<comment type="caution">
    <text evidence="10">The sequence shown here is derived from an EMBL/GenBank/DDBJ whole genome shotgun (WGS) entry which is preliminary data.</text>
</comment>
<evidence type="ECO:0000256" key="1">
    <source>
        <dbReference type="ARBA" id="ARBA00004651"/>
    </source>
</evidence>
<comment type="subcellular location">
    <subcellularLocation>
        <location evidence="1 8">Cell membrane</location>
        <topology evidence="1 8">Multi-pass membrane protein</topology>
    </subcellularLocation>
</comment>
<feature type="transmembrane region" description="Helical" evidence="8">
    <location>
        <begin position="21"/>
        <end position="42"/>
    </location>
</feature>
<sequence>MSNISGGLRRYLSEFSFIASVGLRKVLFWTVFMAAIFIYTSKQTEYDFSNGIKTAKFAHYPAYKYLLSVLWAVFAYTFFAAIYELTYGKTGKKHVLLSLLFCDTIMLALLSSATGTAGAVLYLGKKGNSHDGCSKICVVFDKFCRHMEVSFGMSIFACFFLVWIILYSAGAIKQ</sequence>
<feature type="domain" description="Casparian strip membrane protein" evidence="9">
    <location>
        <begin position="18"/>
        <end position="160"/>
    </location>
</feature>
<dbReference type="PANTHER" id="PTHR36488:SF8">
    <property type="entry name" value="CASP-LIKE PROTEIN 1U1"/>
    <property type="match status" value="1"/>
</dbReference>
<keyword evidence="6 8" id="KW-1133">Transmembrane helix</keyword>
<accession>A0AAD4S802</accession>
<dbReference type="PANTHER" id="PTHR36488">
    <property type="entry name" value="CASP-LIKE PROTEIN 1U1"/>
    <property type="match status" value="1"/>
</dbReference>
<keyword evidence="7 8" id="KW-0472">Membrane</keyword>
<feature type="transmembrane region" description="Helical" evidence="8">
    <location>
        <begin position="62"/>
        <end position="83"/>
    </location>
</feature>
<evidence type="ECO:0000256" key="6">
    <source>
        <dbReference type="ARBA" id="ARBA00022989"/>
    </source>
</evidence>
<gene>
    <name evidence="10" type="ORF">MKW98_031759</name>
</gene>
<dbReference type="Pfam" id="PF04535">
    <property type="entry name" value="CASP_dom"/>
    <property type="match status" value="1"/>
</dbReference>
<evidence type="ECO:0000256" key="7">
    <source>
        <dbReference type="ARBA" id="ARBA00023136"/>
    </source>
</evidence>
<comment type="similarity">
    <text evidence="2 8">Belongs to the Casparian strip membrane proteins (CASP) family.</text>
</comment>
<dbReference type="InterPro" id="IPR044173">
    <property type="entry name" value="CASPL"/>
</dbReference>
<dbReference type="Proteomes" id="UP001202328">
    <property type="component" value="Unassembled WGS sequence"/>
</dbReference>
<organism evidence="10 11">
    <name type="scientific">Papaver atlanticum</name>
    <dbReference type="NCBI Taxonomy" id="357466"/>
    <lineage>
        <taxon>Eukaryota</taxon>
        <taxon>Viridiplantae</taxon>
        <taxon>Streptophyta</taxon>
        <taxon>Embryophyta</taxon>
        <taxon>Tracheophyta</taxon>
        <taxon>Spermatophyta</taxon>
        <taxon>Magnoliopsida</taxon>
        <taxon>Ranunculales</taxon>
        <taxon>Papaveraceae</taxon>
        <taxon>Papaveroideae</taxon>
        <taxon>Papaver</taxon>
    </lineage>
</organism>
<dbReference type="InterPro" id="IPR006702">
    <property type="entry name" value="CASP_dom"/>
</dbReference>
<evidence type="ECO:0000313" key="11">
    <source>
        <dbReference type="Proteomes" id="UP001202328"/>
    </source>
</evidence>
<keyword evidence="4 8" id="KW-1003">Cell membrane</keyword>